<dbReference type="AlphaFoldDB" id="A0A4R6Y6R9"/>
<dbReference type="OrthoDB" id="9785326at2"/>
<sequence length="298" mass="32544">MHSILKKIFIGLSLALLVTTTYAQQSVVTPVEDDVVLTKDTLEGFNRGSYKFNDGWDQVLFRPVINGYTKVVPSGPRRCIHGFFENLKVPYTAVNNLLQGKLKAAGQDICRFVVNTTVGVGGCIDVASKWNIPKHEEDFGQTLGVWGVPSGPFINLPLLGPSTVRDASAKFVDFFAGPIGYIRSVKLSNSLTGFQVLDTRASLQQALDLVDDTAIDRYTFLRDAWLQQREAQVRDEDYAPDDVPLSATASNSAEMPEVVAEQRLNVAEAVAPAPANDALAQAELMAQKINAPDAEKMK</sequence>
<dbReference type="InterPro" id="IPR007428">
    <property type="entry name" value="MlaA"/>
</dbReference>
<dbReference type="GO" id="GO:0120010">
    <property type="term" value="P:intermembrane phospholipid transfer"/>
    <property type="evidence" value="ECO:0007669"/>
    <property type="project" value="TreeGrafter"/>
</dbReference>
<dbReference type="PANTHER" id="PTHR30035:SF3">
    <property type="entry name" value="INTERMEMBRANE PHOSPHOLIPID TRANSPORT SYSTEM LIPOPROTEIN MLAA"/>
    <property type="match status" value="1"/>
</dbReference>
<evidence type="ECO:0000313" key="6">
    <source>
        <dbReference type="Proteomes" id="UP000294480"/>
    </source>
</evidence>
<reference evidence="5 6" key="1">
    <citation type="submission" date="2019-03" db="EMBL/GenBank/DDBJ databases">
        <title>Genomic Encyclopedia of Type Strains, Phase IV (KMG-IV): sequencing the most valuable type-strain genomes for metagenomic binning, comparative biology and taxonomic classification.</title>
        <authorList>
            <person name="Goeker M."/>
        </authorList>
    </citation>
    <scope>NUCLEOTIDE SEQUENCE [LARGE SCALE GENOMIC DNA]</scope>
    <source>
        <strain evidence="5 6">DSM 102852</strain>
    </source>
</reference>
<evidence type="ECO:0000256" key="3">
    <source>
        <dbReference type="SAM" id="MobiDB-lite"/>
    </source>
</evidence>
<evidence type="ECO:0000313" key="5">
    <source>
        <dbReference type="EMBL" id="TDR30977.1"/>
    </source>
</evidence>
<evidence type="ECO:0000256" key="2">
    <source>
        <dbReference type="ARBA" id="ARBA00022729"/>
    </source>
</evidence>
<dbReference type="EMBL" id="SNZE01000014">
    <property type="protein sequence ID" value="TDR30977.1"/>
    <property type="molecule type" value="Genomic_DNA"/>
</dbReference>
<dbReference type="Pfam" id="PF04333">
    <property type="entry name" value="MlaA"/>
    <property type="match status" value="1"/>
</dbReference>
<dbReference type="PRINTS" id="PR01805">
    <property type="entry name" value="VACJLIPOPROT"/>
</dbReference>
<feature type="signal peptide" evidence="4">
    <location>
        <begin position="1"/>
        <end position="23"/>
    </location>
</feature>
<proteinExistence type="inferred from homology"/>
<evidence type="ECO:0000256" key="1">
    <source>
        <dbReference type="ARBA" id="ARBA00010634"/>
    </source>
</evidence>
<dbReference type="GO" id="GO:0016020">
    <property type="term" value="C:membrane"/>
    <property type="evidence" value="ECO:0007669"/>
    <property type="project" value="InterPro"/>
</dbReference>
<feature type="region of interest" description="Disordered" evidence="3">
    <location>
        <begin position="232"/>
        <end position="254"/>
    </location>
</feature>
<dbReference type="PANTHER" id="PTHR30035">
    <property type="entry name" value="LIPOPROTEIN VACJ-RELATED"/>
    <property type="match status" value="1"/>
</dbReference>
<feature type="chain" id="PRO_5020755027" evidence="4">
    <location>
        <begin position="24"/>
        <end position="298"/>
    </location>
</feature>
<protein>
    <submittedName>
        <fullName evidence="5">Phospholipid-binding lipoprotein MlaA</fullName>
    </submittedName>
</protein>
<dbReference type="RefSeq" id="WP_133620548.1">
    <property type="nucleotide sequence ID" value="NZ_SNZE01000014.1"/>
</dbReference>
<keyword evidence="5" id="KW-0449">Lipoprotein</keyword>
<accession>A0A4R6Y6R9</accession>
<comment type="similarity">
    <text evidence="1">Belongs to the MlaA family.</text>
</comment>
<comment type="caution">
    <text evidence="5">The sequence shown here is derived from an EMBL/GenBank/DDBJ whole genome shotgun (WGS) entry which is preliminary data.</text>
</comment>
<name>A0A4R6Y6R9_9BURK</name>
<dbReference type="Proteomes" id="UP000294480">
    <property type="component" value="Unassembled WGS sequence"/>
</dbReference>
<organism evidence="5 6">
    <name type="scientific">Hydromonas duriensis</name>
    <dbReference type="NCBI Taxonomy" id="1527608"/>
    <lineage>
        <taxon>Bacteria</taxon>
        <taxon>Pseudomonadati</taxon>
        <taxon>Pseudomonadota</taxon>
        <taxon>Betaproteobacteria</taxon>
        <taxon>Burkholderiales</taxon>
        <taxon>Burkholderiaceae</taxon>
        <taxon>Hydromonas</taxon>
    </lineage>
</organism>
<keyword evidence="2 4" id="KW-0732">Signal</keyword>
<keyword evidence="6" id="KW-1185">Reference proteome</keyword>
<evidence type="ECO:0000256" key="4">
    <source>
        <dbReference type="SAM" id="SignalP"/>
    </source>
</evidence>
<gene>
    <name evidence="5" type="ORF">DFR44_11414</name>
</gene>